<accession>A0A4R6GJ06</accession>
<dbReference type="OrthoDB" id="6605953at2"/>
<feature type="domain" description="ChrB N-terminal" evidence="2">
    <location>
        <begin position="22"/>
        <end position="138"/>
    </location>
</feature>
<comment type="caution">
    <text evidence="3">The sequence shown here is derived from an EMBL/GenBank/DDBJ whole genome shotgun (WGS) entry which is preliminary data.</text>
</comment>
<sequence>MNKSSSWLLLIASLPTSSATPRMRLWRALKSLGCAPLRDGAYLLPNTPIHTTAFVELAEQTNADGGQAWVVDMSARSGSDDANFQALFDRSNDYVELITALNQARKQLSTQTQAEVTKTFKKLRKEREALKRVDFFPNDASMAAVAAWSDFEDATNTVLAPGEPSMESRHIPLLNIGDYQGRVWATRRNPWVDRLASAWLIRRFIDSSAKLLWLDKPENCPKDALGFDFDNAAFTHIDNKVTFEVLLASFGLEQPALVRMGALVHYLDEGGAQPPEASGVESVLAGLRETVQNDDQLLAMASSLFDGLLSTFEKNPQ</sequence>
<dbReference type="Proteomes" id="UP000294737">
    <property type="component" value="Unassembled WGS sequence"/>
</dbReference>
<dbReference type="EMBL" id="SNWF01000004">
    <property type="protein sequence ID" value="TDN94933.1"/>
    <property type="molecule type" value="Genomic_DNA"/>
</dbReference>
<dbReference type="AlphaFoldDB" id="A0A4R6GJ06"/>
<proteinExistence type="predicted"/>
<name>A0A4R6GJ06_9BURK</name>
<keyword evidence="4" id="KW-1185">Reference proteome</keyword>
<feature type="domain" description="ChrB C-terminal" evidence="1">
    <location>
        <begin position="184"/>
        <end position="311"/>
    </location>
</feature>
<evidence type="ECO:0008006" key="5">
    <source>
        <dbReference type="Google" id="ProtNLM"/>
    </source>
</evidence>
<dbReference type="RefSeq" id="WP_112991608.1">
    <property type="nucleotide sequence ID" value="NZ_PTLZ01000001.1"/>
</dbReference>
<protein>
    <recommendedName>
        <fullName evidence="5">Chromate resistance exported protein</fullName>
    </recommendedName>
</protein>
<dbReference type="Pfam" id="PF20229">
    <property type="entry name" value="ChrB_N"/>
    <property type="match status" value="1"/>
</dbReference>
<dbReference type="InterPro" id="IPR046858">
    <property type="entry name" value="ChrB_N"/>
</dbReference>
<evidence type="ECO:0000313" key="4">
    <source>
        <dbReference type="Proteomes" id="UP000294737"/>
    </source>
</evidence>
<evidence type="ECO:0000259" key="1">
    <source>
        <dbReference type="Pfam" id="PF09828"/>
    </source>
</evidence>
<reference evidence="3 4" key="1">
    <citation type="submission" date="2019-03" db="EMBL/GenBank/DDBJ databases">
        <title>Genomic Encyclopedia of Type Strains, Phase IV (KMG-IV): sequencing the most valuable type-strain genomes for metagenomic binning, comparative biology and taxonomic classification.</title>
        <authorList>
            <person name="Goeker M."/>
        </authorList>
    </citation>
    <scope>NUCLEOTIDE SEQUENCE [LARGE SCALE GENOMIC DNA]</scope>
    <source>
        <strain evidence="3 4">DSM 18555</strain>
    </source>
</reference>
<evidence type="ECO:0000313" key="3">
    <source>
        <dbReference type="EMBL" id="TDN94933.1"/>
    </source>
</evidence>
<dbReference type="InterPro" id="IPR018634">
    <property type="entry name" value="ChrB_C"/>
</dbReference>
<organism evidence="3 4">
    <name type="scientific">Herminiimonas fonticola</name>
    <dbReference type="NCBI Taxonomy" id="303380"/>
    <lineage>
        <taxon>Bacteria</taxon>
        <taxon>Pseudomonadati</taxon>
        <taxon>Pseudomonadota</taxon>
        <taxon>Betaproteobacteria</taxon>
        <taxon>Burkholderiales</taxon>
        <taxon>Oxalobacteraceae</taxon>
        <taxon>Herminiimonas</taxon>
    </lineage>
</organism>
<dbReference type="Pfam" id="PF09828">
    <property type="entry name" value="ChrB_C"/>
    <property type="match status" value="1"/>
</dbReference>
<gene>
    <name evidence="3" type="ORF">EV677_1496</name>
</gene>
<evidence type="ECO:0000259" key="2">
    <source>
        <dbReference type="Pfam" id="PF20229"/>
    </source>
</evidence>